<dbReference type="GO" id="GO:0016226">
    <property type="term" value="P:iron-sulfur cluster assembly"/>
    <property type="evidence" value="ECO:0007669"/>
    <property type="project" value="InterPro"/>
</dbReference>
<feature type="domain" description="Complex 1 LYR protein" evidence="2">
    <location>
        <begin position="15"/>
        <end position="71"/>
    </location>
</feature>
<dbReference type="InterPro" id="IPR051522">
    <property type="entry name" value="ISC_assembly_LYR"/>
</dbReference>
<protein>
    <submittedName>
        <fullName evidence="3">1404_t:CDS:1</fullName>
    </submittedName>
</protein>
<organism evidence="3 4">
    <name type="scientific">Diversispora eburnea</name>
    <dbReference type="NCBI Taxonomy" id="1213867"/>
    <lineage>
        <taxon>Eukaryota</taxon>
        <taxon>Fungi</taxon>
        <taxon>Fungi incertae sedis</taxon>
        <taxon>Mucoromycota</taxon>
        <taxon>Glomeromycotina</taxon>
        <taxon>Glomeromycetes</taxon>
        <taxon>Diversisporales</taxon>
        <taxon>Diversisporaceae</taxon>
        <taxon>Diversispora</taxon>
    </lineage>
</organism>
<gene>
    <name evidence="3" type="ORF">DEBURN_LOCUS4276</name>
</gene>
<comment type="similarity">
    <text evidence="1">Belongs to the complex I LYR family.</text>
</comment>
<dbReference type="OrthoDB" id="275715at2759"/>
<evidence type="ECO:0000259" key="2">
    <source>
        <dbReference type="Pfam" id="PF05347"/>
    </source>
</evidence>
<dbReference type="Pfam" id="PF05347">
    <property type="entry name" value="Complex1_LYR"/>
    <property type="match status" value="1"/>
</dbReference>
<dbReference type="PANTHER" id="PTHR13166:SF7">
    <property type="entry name" value="LYR MOTIF-CONTAINING PROTEIN 4"/>
    <property type="match status" value="1"/>
</dbReference>
<comment type="caution">
    <text evidence="3">The sequence shown here is derived from an EMBL/GenBank/DDBJ whole genome shotgun (WGS) entry which is preliminary data.</text>
</comment>
<dbReference type="GO" id="GO:0005739">
    <property type="term" value="C:mitochondrion"/>
    <property type="evidence" value="ECO:0007669"/>
    <property type="project" value="TreeGrafter"/>
</dbReference>
<evidence type="ECO:0000313" key="3">
    <source>
        <dbReference type="EMBL" id="CAG8492953.1"/>
    </source>
</evidence>
<accession>A0A9N8WQZ2</accession>
<evidence type="ECO:0000256" key="1">
    <source>
        <dbReference type="ARBA" id="ARBA00009508"/>
    </source>
</evidence>
<dbReference type="EMBL" id="CAJVPK010000315">
    <property type="protein sequence ID" value="CAG8492953.1"/>
    <property type="molecule type" value="Genomic_DNA"/>
</dbReference>
<reference evidence="3" key="1">
    <citation type="submission" date="2021-06" db="EMBL/GenBank/DDBJ databases">
        <authorList>
            <person name="Kallberg Y."/>
            <person name="Tangrot J."/>
            <person name="Rosling A."/>
        </authorList>
    </citation>
    <scope>NUCLEOTIDE SEQUENCE</scope>
    <source>
        <strain evidence="3">AZ414A</strain>
    </source>
</reference>
<dbReference type="InterPro" id="IPR008011">
    <property type="entry name" value="Complex1_LYR_dom"/>
</dbReference>
<dbReference type="InterPro" id="IPR045297">
    <property type="entry name" value="Complex1_LYR_LYRM4"/>
</dbReference>
<sequence length="105" mass="12544">MSAGMQQSVPSRAYILNLYHSLLRASRNFSNYNFRDYSYRRIRDSFHQHKNETRPTKIIELVKNAEKELEVIKRQGYLNNLYAVDKLVVEEEMNEKKATRFRGDN</sequence>
<keyword evidence="4" id="KW-1185">Reference proteome</keyword>
<proteinExistence type="inferred from homology"/>
<dbReference type="CDD" id="cd20264">
    <property type="entry name" value="Complex1_LYR_LYRM4"/>
    <property type="match status" value="1"/>
</dbReference>
<name>A0A9N8WQZ2_9GLOM</name>
<evidence type="ECO:0000313" key="4">
    <source>
        <dbReference type="Proteomes" id="UP000789706"/>
    </source>
</evidence>
<dbReference type="AlphaFoldDB" id="A0A9N8WQZ2"/>
<dbReference type="PANTHER" id="PTHR13166">
    <property type="entry name" value="PROTEIN C6ORF149"/>
    <property type="match status" value="1"/>
</dbReference>
<dbReference type="Proteomes" id="UP000789706">
    <property type="component" value="Unassembled WGS sequence"/>
</dbReference>
<dbReference type="GO" id="GO:1990221">
    <property type="term" value="C:L-cysteine desulfurase complex"/>
    <property type="evidence" value="ECO:0007669"/>
    <property type="project" value="TreeGrafter"/>
</dbReference>